<keyword evidence="3" id="KW-1003">Cell membrane</keyword>
<evidence type="ECO:0000256" key="1">
    <source>
        <dbReference type="ARBA" id="ARBA00004651"/>
    </source>
</evidence>
<dbReference type="GO" id="GO:0015204">
    <property type="term" value="F:urea transmembrane transporter activity"/>
    <property type="evidence" value="ECO:0007669"/>
    <property type="project" value="InterPro"/>
</dbReference>
<sequence length="285" mass="30039">MRAWLVACLVALLRGFGQLLFMPHTGAGALVMLGILINSPLMLMAALFGGTGATLMGRWTMSAREFNQGLAGFNGTLLGLAAALLMQPSALLWGLVFVGGGISAWCFNWGMQRNLQLLTAPYIVLMLLIWWQMTTLDQPDGGLQLHWPDAAVLSGAMTGVGQMGFQGSLLSALCMFAGLWLGSGWRAVGWAFSGSLIGALAGYLVGTDQLALAIGLGGYNSALIAVALGVVSGHHVRSWQPWLGIGATTALALGGLQLALIPLLTIPFVLSMWLVIAIERMRLST</sequence>
<dbReference type="PANTHER" id="PTHR10464:SF4">
    <property type="entry name" value="UREA TRANSPORTER"/>
    <property type="match status" value="1"/>
</dbReference>
<keyword evidence="5 7" id="KW-1133">Transmembrane helix</keyword>
<feature type="transmembrane region" description="Helical" evidence="7">
    <location>
        <begin position="69"/>
        <end position="86"/>
    </location>
</feature>
<feature type="transmembrane region" description="Helical" evidence="7">
    <location>
        <begin position="92"/>
        <end position="110"/>
    </location>
</feature>
<accession>A0A369WSL0</accession>
<dbReference type="Gene3D" id="1.10.3430.10">
    <property type="entry name" value="Ammonium transporter AmtB like domains"/>
    <property type="match status" value="1"/>
</dbReference>
<name>A0A369WSL0_9GAMM</name>
<dbReference type="OrthoDB" id="279428at2"/>
<keyword evidence="4 7" id="KW-0812">Transmembrane</keyword>
<reference evidence="8 9" key="1">
    <citation type="submission" date="2018-07" db="EMBL/GenBank/DDBJ databases">
        <title>Motiliproteus coralliicola sp. nov., a bacterium isolated from Coral.</title>
        <authorList>
            <person name="Wang G."/>
        </authorList>
    </citation>
    <scope>NUCLEOTIDE SEQUENCE [LARGE SCALE GENOMIC DNA]</scope>
    <source>
        <strain evidence="8 9">C34</strain>
    </source>
</reference>
<protein>
    <recommendedName>
        <fullName evidence="10">Urea transporter</fullName>
    </recommendedName>
</protein>
<organism evidence="8 9">
    <name type="scientific">Motiliproteus coralliicola</name>
    <dbReference type="NCBI Taxonomy" id="2283196"/>
    <lineage>
        <taxon>Bacteria</taxon>
        <taxon>Pseudomonadati</taxon>
        <taxon>Pseudomonadota</taxon>
        <taxon>Gammaproteobacteria</taxon>
        <taxon>Oceanospirillales</taxon>
        <taxon>Oceanospirillaceae</taxon>
        <taxon>Motiliproteus</taxon>
    </lineage>
</organism>
<comment type="caution">
    <text evidence="8">The sequence shown here is derived from an EMBL/GenBank/DDBJ whole genome shotgun (WGS) entry which is preliminary data.</text>
</comment>
<dbReference type="EMBL" id="QQOH01000001">
    <property type="protein sequence ID" value="RDE24672.1"/>
    <property type="molecule type" value="Genomic_DNA"/>
</dbReference>
<evidence type="ECO:0000313" key="8">
    <source>
        <dbReference type="EMBL" id="RDE24672.1"/>
    </source>
</evidence>
<dbReference type="InterPro" id="IPR029020">
    <property type="entry name" value="Ammonium/urea_transptr"/>
</dbReference>
<feature type="transmembrane region" description="Helical" evidence="7">
    <location>
        <begin position="27"/>
        <end position="48"/>
    </location>
</feature>
<dbReference type="InterPro" id="IPR004937">
    <property type="entry name" value="Urea_transporter"/>
</dbReference>
<evidence type="ECO:0000256" key="7">
    <source>
        <dbReference type="SAM" id="Phobius"/>
    </source>
</evidence>
<evidence type="ECO:0008006" key="10">
    <source>
        <dbReference type="Google" id="ProtNLM"/>
    </source>
</evidence>
<dbReference type="Pfam" id="PF03253">
    <property type="entry name" value="UT"/>
    <property type="match status" value="1"/>
</dbReference>
<comment type="similarity">
    <text evidence="2">Belongs to the urea transporter family.</text>
</comment>
<dbReference type="AlphaFoldDB" id="A0A369WSL0"/>
<proteinExistence type="inferred from homology"/>
<evidence type="ECO:0000256" key="5">
    <source>
        <dbReference type="ARBA" id="ARBA00022989"/>
    </source>
</evidence>
<gene>
    <name evidence="8" type="ORF">DV711_03525</name>
</gene>
<dbReference type="GO" id="GO:0005886">
    <property type="term" value="C:plasma membrane"/>
    <property type="evidence" value="ECO:0007669"/>
    <property type="project" value="UniProtKB-SubCell"/>
</dbReference>
<dbReference type="PANTHER" id="PTHR10464">
    <property type="entry name" value="UREA TRANSPORTER"/>
    <property type="match status" value="1"/>
</dbReference>
<evidence type="ECO:0000256" key="4">
    <source>
        <dbReference type="ARBA" id="ARBA00022692"/>
    </source>
</evidence>
<feature type="transmembrane region" description="Helical" evidence="7">
    <location>
        <begin position="188"/>
        <end position="205"/>
    </location>
</feature>
<evidence type="ECO:0000313" key="9">
    <source>
        <dbReference type="Proteomes" id="UP000253769"/>
    </source>
</evidence>
<keyword evidence="9" id="KW-1185">Reference proteome</keyword>
<feature type="transmembrane region" description="Helical" evidence="7">
    <location>
        <begin position="243"/>
        <end position="276"/>
    </location>
</feature>
<feature type="transmembrane region" description="Helical" evidence="7">
    <location>
        <begin position="211"/>
        <end position="231"/>
    </location>
</feature>
<evidence type="ECO:0000256" key="2">
    <source>
        <dbReference type="ARBA" id="ARBA00005914"/>
    </source>
</evidence>
<evidence type="ECO:0000256" key="6">
    <source>
        <dbReference type="ARBA" id="ARBA00023136"/>
    </source>
</evidence>
<comment type="subcellular location">
    <subcellularLocation>
        <location evidence="1">Cell membrane</location>
        <topology evidence="1">Multi-pass membrane protein</topology>
    </subcellularLocation>
</comment>
<feature type="transmembrane region" description="Helical" evidence="7">
    <location>
        <begin position="117"/>
        <end position="133"/>
    </location>
</feature>
<evidence type="ECO:0000256" key="3">
    <source>
        <dbReference type="ARBA" id="ARBA00022475"/>
    </source>
</evidence>
<keyword evidence="6 7" id="KW-0472">Membrane</keyword>
<dbReference type="Proteomes" id="UP000253769">
    <property type="component" value="Unassembled WGS sequence"/>
</dbReference>
<dbReference type="RefSeq" id="WP_114694258.1">
    <property type="nucleotide sequence ID" value="NZ_QQOH01000001.1"/>
</dbReference>